<organism evidence="3 4">
    <name type="scientific">Halalkalibacter alkaliphilus</name>
    <dbReference type="NCBI Taxonomy" id="2917993"/>
    <lineage>
        <taxon>Bacteria</taxon>
        <taxon>Bacillati</taxon>
        <taxon>Bacillota</taxon>
        <taxon>Bacilli</taxon>
        <taxon>Bacillales</taxon>
        <taxon>Bacillaceae</taxon>
        <taxon>Halalkalibacter</taxon>
    </lineage>
</organism>
<protein>
    <submittedName>
        <fullName evidence="3">Uncharacterized protein</fullName>
    </submittedName>
</protein>
<gene>
    <name evidence="3" type="ORF">MF646_01935</name>
</gene>
<comment type="caution">
    <text evidence="3">The sequence shown here is derived from an EMBL/GenBank/DDBJ whole genome shotgun (WGS) entry which is preliminary data.</text>
</comment>
<keyword evidence="2" id="KW-0472">Membrane</keyword>
<evidence type="ECO:0000313" key="4">
    <source>
        <dbReference type="Proteomes" id="UP001139150"/>
    </source>
</evidence>
<dbReference type="RefSeq" id="WP_250094808.1">
    <property type="nucleotide sequence ID" value="NZ_JAKRYL010000002.1"/>
</dbReference>
<dbReference type="EMBL" id="JAKRYL010000002">
    <property type="protein sequence ID" value="MCL7745871.1"/>
    <property type="molecule type" value="Genomic_DNA"/>
</dbReference>
<feature type="compositionally biased region" description="Basic residues" evidence="1">
    <location>
        <begin position="36"/>
        <end position="47"/>
    </location>
</feature>
<dbReference type="AlphaFoldDB" id="A0A9X2CQK1"/>
<keyword evidence="2" id="KW-0812">Transmembrane</keyword>
<proteinExistence type="predicted"/>
<sequence>MAENWKDHDQADPLREQMESFQLKSEIEEPLPPRSQIHRRRSRKKKTTTLSFPLIRVLLVLFFMLIIAAVTSPYWLF</sequence>
<evidence type="ECO:0000256" key="2">
    <source>
        <dbReference type="SAM" id="Phobius"/>
    </source>
</evidence>
<name>A0A9X2CQK1_9BACI</name>
<dbReference type="Proteomes" id="UP001139150">
    <property type="component" value="Unassembled WGS sequence"/>
</dbReference>
<evidence type="ECO:0000256" key="1">
    <source>
        <dbReference type="SAM" id="MobiDB-lite"/>
    </source>
</evidence>
<keyword evidence="4" id="KW-1185">Reference proteome</keyword>
<keyword evidence="2" id="KW-1133">Transmembrane helix</keyword>
<feature type="transmembrane region" description="Helical" evidence="2">
    <location>
        <begin position="50"/>
        <end position="76"/>
    </location>
</feature>
<evidence type="ECO:0000313" key="3">
    <source>
        <dbReference type="EMBL" id="MCL7745871.1"/>
    </source>
</evidence>
<feature type="region of interest" description="Disordered" evidence="1">
    <location>
        <begin position="23"/>
        <end position="47"/>
    </location>
</feature>
<reference evidence="3" key="1">
    <citation type="submission" date="2022-02" db="EMBL/GenBank/DDBJ databases">
        <title>Halalkalibacter sp. nov. isolated from Lonar Lake, India.</title>
        <authorList>
            <person name="Joshi A."/>
            <person name="Thite S."/>
            <person name="Lodha T."/>
        </authorList>
    </citation>
    <scope>NUCLEOTIDE SEQUENCE</scope>
    <source>
        <strain evidence="3">MEB205</strain>
    </source>
</reference>
<accession>A0A9X2CQK1</accession>